<dbReference type="Pfam" id="PF00586">
    <property type="entry name" value="AIRS"/>
    <property type="match status" value="1"/>
</dbReference>
<dbReference type="Gene3D" id="3.30.1330.10">
    <property type="entry name" value="PurM-like, N-terminal domain"/>
    <property type="match status" value="1"/>
</dbReference>
<feature type="domain" description="PurM-like N-terminal" evidence="2">
    <location>
        <begin position="60"/>
        <end position="168"/>
    </location>
</feature>
<evidence type="ECO:0000313" key="5">
    <source>
        <dbReference type="Proteomes" id="UP000315677"/>
    </source>
</evidence>
<dbReference type="PANTHER" id="PTHR30303">
    <property type="entry name" value="HYDROGENASE ISOENZYMES FORMATION PROTEIN HYPE"/>
    <property type="match status" value="1"/>
</dbReference>
<proteinExistence type="inferred from homology"/>
<dbReference type="InterPro" id="IPR011854">
    <property type="entry name" value="HypE"/>
</dbReference>
<reference evidence="4 5" key="1">
    <citation type="submission" date="2019-06" db="EMBL/GenBank/DDBJ databases">
        <title>Sequencing the genomes of 1000 actinobacteria strains.</title>
        <authorList>
            <person name="Klenk H.-P."/>
        </authorList>
    </citation>
    <scope>NUCLEOTIDE SEQUENCE [LARGE SCALE GENOMIC DNA]</scope>
    <source>
        <strain evidence="4 5">DSM 45301</strain>
    </source>
</reference>
<accession>A0A543DP75</accession>
<dbReference type="EMBL" id="VFPA01000002">
    <property type="protein sequence ID" value="TQM11108.1"/>
    <property type="molecule type" value="Genomic_DNA"/>
</dbReference>
<dbReference type="CDD" id="cd02197">
    <property type="entry name" value="HypE"/>
    <property type="match status" value="1"/>
</dbReference>
<dbReference type="InterPro" id="IPR036921">
    <property type="entry name" value="PurM-like_N_sf"/>
</dbReference>
<dbReference type="Gene3D" id="3.90.650.10">
    <property type="entry name" value="PurM-like C-terminal domain"/>
    <property type="match status" value="1"/>
</dbReference>
<dbReference type="OrthoDB" id="9801934at2"/>
<organism evidence="4 5">
    <name type="scientific">Pseudonocardia kunmingensis</name>
    <dbReference type="NCBI Taxonomy" id="630975"/>
    <lineage>
        <taxon>Bacteria</taxon>
        <taxon>Bacillati</taxon>
        <taxon>Actinomycetota</taxon>
        <taxon>Actinomycetes</taxon>
        <taxon>Pseudonocardiales</taxon>
        <taxon>Pseudonocardiaceae</taxon>
        <taxon>Pseudonocardia</taxon>
    </lineage>
</organism>
<evidence type="ECO:0000313" key="4">
    <source>
        <dbReference type="EMBL" id="TQM11108.1"/>
    </source>
</evidence>
<dbReference type="InterPro" id="IPR036676">
    <property type="entry name" value="PurM-like_C_sf"/>
</dbReference>
<dbReference type="SUPFAM" id="SSF56042">
    <property type="entry name" value="PurM C-terminal domain-like"/>
    <property type="match status" value="1"/>
</dbReference>
<gene>
    <name evidence="4" type="ORF">FB558_3652</name>
</gene>
<dbReference type="Proteomes" id="UP000315677">
    <property type="component" value="Unassembled WGS sequence"/>
</dbReference>
<protein>
    <submittedName>
        <fullName evidence="4">Hydrogenase maturation carbamoyl dehydratase HypE</fullName>
    </submittedName>
</protein>
<dbReference type="PANTHER" id="PTHR30303:SF0">
    <property type="entry name" value="CARBAMOYL DEHYDRATASE HYPE"/>
    <property type="match status" value="1"/>
</dbReference>
<dbReference type="RefSeq" id="WP_142054981.1">
    <property type="nucleotide sequence ID" value="NZ_VFPA01000002.1"/>
</dbReference>
<evidence type="ECO:0000256" key="1">
    <source>
        <dbReference type="ARBA" id="ARBA00006243"/>
    </source>
</evidence>
<feature type="domain" description="PurM-like C-terminal" evidence="3">
    <location>
        <begin position="179"/>
        <end position="326"/>
    </location>
</feature>
<dbReference type="GO" id="GO:0051604">
    <property type="term" value="P:protein maturation"/>
    <property type="evidence" value="ECO:0007669"/>
    <property type="project" value="TreeGrafter"/>
</dbReference>
<evidence type="ECO:0000259" key="3">
    <source>
        <dbReference type="Pfam" id="PF02769"/>
    </source>
</evidence>
<evidence type="ECO:0000259" key="2">
    <source>
        <dbReference type="Pfam" id="PF00586"/>
    </source>
</evidence>
<dbReference type="InterPro" id="IPR016188">
    <property type="entry name" value="PurM-like_N"/>
</dbReference>
<name>A0A543DP75_9PSEU</name>
<dbReference type="AlphaFoldDB" id="A0A543DP75"/>
<dbReference type="Pfam" id="PF02769">
    <property type="entry name" value="AIRS_C"/>
    <property type="match status" value="1"/>
</dbReference>
<dbReference type="SUPFAM" id="SSF55326">
    <property type="entry name" value="PurM N-terminal domain-like"/>
    <property type="match status" value="1"/>
</dbReference>
<sequence>MTRSEVQVQQGIERARRARPRLKDQHITMAHGAGGKATATLVEALFVPAFDNHVLERLTDAAVMPGGIALTTDAYVVSPLRFPGGSIGSLAVHGTVNDLAVSGARALGLSAAFVLEEGLPIEVLRAEVEAAGAAARDAGVAIVTGDTKVVERGKADGLYIVTSGVGRVELPGLDPASLRPGDRVLCSGYVGDHGTAIMLARDDMGLEADVASDTRPLWPVAAALGAAAGSGLRVMRDATRGGVATVLNELAMASDVGVVIAESAVPVRPVVHGACELLGLDPLYVANEGVLIAVIAADVADAALAAVRGAPGGEDAELIGEVAADPPGMVLVRTGIGGHRILDTLIGDPLPRIC</sequence>
<dbReference type="PIRSF" id="PIRSF005644">
    <property type="entry name" value="Hdrgns_mtr_HypE"/>
    <property type="match status" value="1"/>
</dbReference>
<comment type="similarity">
    <text evidence="1">Belongs to the HypE family.</text>
</comment>
<comment type="caution">
    <text evidence="4">The sequence shown here is derived from an EMBL/GenBank/DDBJ whole genome shotgun (WGS) entry which is preliminary data.</text>
</comment>
<dbReference type="InterPro" id="IPR010918">
    <property type="entry name" value="PurM-like_C_dom"/>
</dbReference>
<keyword evidence="5" id="KW-1185">Reference proteome</keyword>
<dbReference type="NCBIfam" id="TIGR02124">
    <property type="entry name" value="hypE"/>
    <property type="match status" value="1"/>
</dbReference>